<dbReference type="CDD" id="cd01045">
    <property type="entry name" value="Ferritin_like_AB"/>
    <property type="match status" value="1"/>
</dbReference>
<dbReference type="GO" id="GO:0046872">
    <property type="term" value="F:metal ion binding"/>
    <property type="evidence" value="ECO:0007669"/>
    <property type="project" value="InterPro"/>
</dbReference>
<evidence type="ECO:0000259" key="1">
    <source>
        <dbReference type="Pfam" id="PF02915"/>
    </source>
</evidence>
<dbReference type="Gene3D" id="1.20.1260.10">
    <property type="match status" value="1"/>
</dbReference>
<name>A0A445N2E2_9BACT</name>
<protein>
    <submittedName>
        <fullName evidence="2">Rubrerythrin</fullName>
    </submittedName>
</protein>
<accession>A0A445N2E2</accession>
<reference evidence="2" key="1">
    <citation type="submission" date="2018-01" db="EMBL/GenBank/DDBJ databases">
        <authorList>
            <person name="Regsiter A."/>
            <person name="William W."/>
        </authorList>
    </citation>
    <scope>NUCLEOTIDE SEQUENCE</scope>
    <source>
        <strain evidence="2">TRIP AH-1</strain>
    </source>
</reference>
<evidence type="ECO:0000313" key="2">
    <source>
        <dbReference type="EMBL" id="SPD75872.1"/>
    </source>
</evidence>
<dbReference type="GO" id="GO:0016491">
    <property type="term" value="F:oxidoreductase activity"/>
    <property type="evidence" value="ECO:0007669"/>
    <property type="project" value="InterPro"/>
</dbReference>
<dbReference type="AlphaFoldDB" id="A0A445N2E2"/>
<dbReference type="PANTHER" id="PTHR33531">
    <property type="entry name" value="RUBRERYTHRIN SUBFAMILY"/>
    <property type="match status" value="1"/>
</dbReference>
<gene>
    <name evidence="2" type="ORF">PITCH_A780002</name>
</gene>
<dbReference type="InterPro" id="IPR012347">
    <property type="entry name" value="Ferritin-like"/>
</dbReference>
<dbReference type="SUPFAM" id="SSF47240">
    <property type="entry name" value="Ferritin-like"/>
    <property type="match status" value="1"/>
</dbReference>
<dbReference type="InterPro" id="IPR009078">
    <property type="entry name" value="Ferritin-like_SF"/>
</dbReference>
<dbReference type="InterPro" id="IPR003251">
    <property type="entry name" value="Rr_diiron-bd_dom"/>
</dbReference>
<dbReference type="PANTHER" id="PTHR33531:SF10">
    <property type="entry name" value="BLR7895 PROTEIN"/>
    <property type="match status" value="1"/>
</dbReference>
<dbReference type="Pfam" id="PF02915">
    <property type="entry name" value="Rubrerythrin"/>
    <property type="match status" value="1"/>
</dbReference>
<proteinExistence type="predicted"/>
<organism evidence="2">
    <name type="scientific">uncultured Desulfobacterium sp</name>
    <dbReference type="NCBI Taxonomy" id="201089"/>
    <lineage>
        <taxon>Bacteria</taxon>
        <taxon>Pseudomonadati</taxon>
        <taxon>Thermodesulfobacteriota</taxon>
        <taxon>Desulfobacteria</taxon>
        <taxon>Desulfobacterales</taxon>
        <taxon>Desulfobacteriaceae</taxon>
        <taxon>Desulfobacterium</taxon>
        <taxon>environmental samples</taxon>
    </lineage>
</organism>
<feature type="domain" description="Rubrerythrin diiron-binding" evidence="1">
    <location>
        <begin position="8"/>
        <end position="141"/>
    </location>
</feature>
<sequence length="150" mass="17383">MKTEEYNKIISFAVEKEIESYDFYQGVCDKTADSNLKAIFRELADEEKKHRHLLEGLLSRPKDFHFNESADYKVSETVDRPKLSLTMKPADAIGLAMKNEEDAMRLYAELANASSDSEQKEMFLSLSRMEQGHKTKLEDLYTNMAFPEVW</sequence>
<dbReference type="EMBL" id="OJIN01000223">
    <property type="protein sequence ID" value="SPD75872.1"/>
    <property type="molecule type" value="Genomic_DNA"/>
</dbReference>